<dbReference type="GO" id="GO:0004933">
    <property type="term" value="F:mating-type a-factor pheromone receptor activity"/>
    <property type="evidence" value="ECO:0007669"/>
    <property type="project" value="InterPro"/>
</dbReference>
<evidence type="ECO:0000256" key="2">
    <source>
        <dbReference type="ARBA" id="ARBA00011085"/>
    </source>
</evidence>
<keyword evidence="13" id="KW-1185">Reference proteome</keyword>
<evidence type="ECO:0000256" key="8">
    <source>
        <dbReference type="ARBA" id="ARBA00023170"/>
    </source>
</evidence>
<dbReference type="InterPro" id="IPR001499">
    <property type="entry name" value="GPCR_STE3"/>
</dbReference>
<name>A0A9P6DX97_9AGAM</name>
<evidence type="ECO:0000256" key="1">
    <source>
        <dbReference type="ARBA" id="ARBA00004141"/>
    </source>
</evidence>
<gene>
    <name evidence="12" type="ORF">BS47DRAFT_1343157</name>
</gene>
<feature type="transmembrane region" description="Helical" evidence="11">
    <location>
        <begin position="150"/>
        <end position="181"/>
    </location>
</feature>
<feature type="compositionally biased region" description="Low complexity" evidence="10">
    <location>
        <begin position="401"/>
        <end position="420"/>
    </location>
</feature>
<evidence type="ECO:0000256" key="11">
    <source>
        <dbReference type="SAM" id="Phobius"/>
    </source>
</evidence>
<accession>A0A9P6DX97</accession>
<comment type="subcellular location">
    <subcellularLocation>
        <location evidence="1">Membrane</location>
        <topology evidence="1">Multi-pass membrane protein</topology>
    </subcellularLocation>
</comment>
<dbReference type="PANTHER" id="PTHR28097:SF1">
    <property type="entry name" value="PHEROMONE A FACTOR RECEPTOR"/>
    <property type="match status" value="1"/>
</dbReference>
<keyword evidence="3" id="KW-0589">Pheromone response</keyword>
<keyword evidence="8" id="KW-0675">Receptor</keyword>
<dbReference type="PANTHER" id="PTHR28097">
    <property type="entry name" value="PHEROMONE A FACTOR RECEPTOR"/>
    <property type="match status" value="1"/>
</dbReference>
<dbReference type="Pfam" id="PF02076">
    <property type="entry name" value="STE3"/>
    <property type="match status" value="1"/>
</dbReference>
<organism evidence="12 13">
    <name type="scientific">Hydnum rufescens UP504</name>
    <dbReference type="NCBI Taxonomy" id="1448309"/>
    <lineage>
        <taxon>Eukaryota</taxon>
        <taxon>Fungi</taxon>
        <taxon>Dikarya</taxon>
        <taxon>Basidiomycota</taxon>
        <taxon>Agaricomycotina</taxon>
        <taxon>Agaricomycetes</taxon>
        <taxon>Cantharellales</taxon>
        <taxon>Hydnaceae</taxon>
        <taxon>Hydnum</taxon>
    </lineage>
</organism>
<keyword evidence="9" id="KW-0807">Transducer</keyword>
<dbReference type="PRINTS" id="PR00899">
    <property type="entry name" value="GPCRSTE3"/>
</dbReference>
<dbReference type="GO" id="GO:0000750">
    <property type="term" value="P:pheromone-dependent signal transduction involved in conjugation with cellular fusion"/>
    <property type="evidence" value="ECO:0007669"/>
    <property type="project" value="TreeGrafter"/>
</dbReference>
<evidence type="ECO:0000256" key="9">
    <source>
        <dbReference type="ARBA" id="ARBA00023224"/>
    </source>
</evidence>
<comment type="caution">
    <text evidence="12">The sequence shown here is derived from an EMBL/GenBank/DDBJ whole genome shotgun (WGS) entry which is preliminary data.</text>
</comment>
<keyword evidence="4 11" id="KW-0812">Transmembrane</keyword>
<feature type="transmembrane region" description="Helical" evidence="11">
    <location>
        <begin position="6"/>
        <end position="23"/>
    </location>
</feature>
<keyword evidence="5 11" id="KW-1133">Transmembrane helix</keyword>
<dbReference type="CDD" id="cd14966">
    <property type="entry name" value="7tmD_STE3"/>
    <property type="match status" value="1"/>
</dbReference>
<feature type="compositionally biased region" description="Polar residues" evidence="10">
    <location>
        <begin position="371"/>
        <end position="383"/>
    </location>
</feature>
<dbReference type="OrthoDB" id="2874149at2759"/>
<dbReference type="Proteomes" id="UP000886523">
    <property type="component" value="Unassembled WGS sequence"/>
</dbReference>
<evidence type="ECO:0000256" key="6">
    <source>
        <dbReference type="ARBA" id="ARBA00023040"/>
    </source>
</evidence>
<evidence type="ECO:0000256" key="10">
    <source>
        <dbReference type="SAM" id="MobiDB-lite"/>
    </source>
</evidence>
<comment type="similarity">
    <text evidence="2">Belongs to the G-protein coupled receptor 4 family.</text>
</comment>
<proteinExistence type="inferred from homology"/>
<dbReference type="GO" id="GO:0005886">
    <property type="term" value="C:plasma membrane"/>
    <property type="evidence" value="ECO:0007669"/>
    <property type="project" value="TreeGrafter"/>
</dbReference>
<feature type="transmembrane region" description="Helical" evidence="11">
    <location>
        <begin position="110"/>
        <end position="130"/>
    </location>
</feature>
<sequence>MGHPALAPVSFISMALVLIPLPWHLRARNVATVSTFLWLAVCNLYHFVNAVLWKGNVDIRAEVYCDISTSLYVAATIALPAAALCIARHLANVSSPNRPPPNLKDKRNRIIFEIVMCVIFPFVYRAVVLISQNHRFLIFEDLGCTISVYISWPTIIVFYFPPVVLALVTAVYSGLAVRWLMQRRAQFRDLFPSASGMSSSTYFRLIALAITTTLGTLGFTLYVLIRVIASSGAIVWVSWDFIHTDYWHILQFPTAVVSPSRMAVMLAMWSVVPIQSCACFVFFGFGEEAMAEYRKYWRWVCRVILRRDANPGQSSGGNLPSFILRSSKVSRDHHKVEMSTTVSRAAKRQRDDDSLFGDRLDVEAAKDVSPSYASFETRSQSLRPYTPPLDRDSQIESAGVSVRSIHVSGPSSSVESEGEK</sequence>
<evidence type="ECO:0000313" key="12">
    <source>
        <dbReference type="EMBL" id="KAF9514388.1"/>
    </source>
</evidence>
<protein>
    <recommendedName>
        <fullName evidence="14">Pheromone receptor</fullName>
    </recommendedName>
</protein>
<evidence type="ECO:0000256" key="7">
    <source>
        <dbReference type="ARBA" id="ARBA00023136"/>
    </source>
</evidence>
<keyword evidence="6" id="KW-0297">G-protein coupled receptor</keyword>
<dbReference type="AlphaFoldDB" id="A0A9P6DX97"/>
<feature type="transmembrane region" description="Helical" evidence="11">
    <location>
        <begin position="30"/>
        <end position="51"/>
    </location>
</feature>
<feature type="transmembrane region" description="Helical" evidence="11">
    <location>
        <begin position="202"/>
        <end position="225"/>
    </location>
</feature>
<evidence type="ECO:0000256" key="3">
    <source>
        <dbReference type="ARBA" id="ARBA00022507"/>
    </source>
</evidence>
<feature type="region of interest" description="Disordered" evidence="10">
    <location>
        <begin position="371"/>
        <end position="420"/>
    </location>
</feature>
<dbReference type="PRINTS" id="PR00900">
    <property type="entry name" value="PHEROMONEAR"/>
</dbReference>
<keyword evidence="7 11" id="KW-0472">Membrane</keyword>
<evidence type="ECO:0000256" key="4">
    <source>
        <dbReference type="ARBA" id="ARBA00022692"/>
    </source>
</evidence>
<feature type="transmembrane region" description="Helical" evidence="11">
    <location>
        <begin position="71"/>
        <end position="90"/>
    </location>
</feature>
<evidence type="ECO:0000313" key="13">
    <source>
        <dbReference type="Proteomes" id="UP000886523"/>
    </source>
</evidence>
<dbReference type="EMBL" id="MU128961">
    <property type="protein sequence ID" value="KAF9514388.1"/>
    <property type="molecule type" value="Genomic_DNA"/>
</dbReference>
<feature type="transmembrane region" description="Helical" evidence="11">
    <location>
        <begin position="262"/>
        <end position="285"/>
    </location>
</feature>
<dbReference type="InterPro" id="IPR001546">
    <property type="entry name" value="GPCR_Pheromne_A_rcpt"/>
</dbReference>
<evidence type="ECO:0008006" key="14">
    <source>
        <dbReference type="Google" id="ProtNLM"/>
    </source>
</evidence>
<evidence type="ECO:0000256" key="5">
    <source>
        <dbReference type="ARBA" id="ARBA00022989"/>
    </source>
</evidence>
<reference evidence="12" key="1">
    <citation type="journal article" date="2020" name="Nat. Commun.">
        <title>Large-scale genome sequencing of mycorrhizal fungi provides insights into the early evolution of symbiotic traits.</title>
        <authorList>
            <person name="Miyauchi S."/>
            <person name="Kiss E."/>
            <person name="Kuo A."/>
            <person name="Drula E."/>
            <person name="Kohler A."/>
            <person name="Sanchez-Garcia M."/>
            <person name="Morin E."/>
            <person name="Andreopoulos B."/>
            <person name="Barry K.W."/>
            <person name="Bonito G."/>
            <person name="Buee M."/>
            <person name="Carver A."/>
            <person name="Chen C."/>
            <person name="Cichocki N."/>
            <person name="Clum A."/>
            <person name="Culley D."/>
            <person name="Crous P.W."/>
            <person name="Fauchery L."/>
            <person name="Girlanda M."/>
            <person name="Hayes R.D."/>
            <person name="Keri Z."/>
            <person name="LaButti K."/>
            <person name="Lipzen A."/>
            <person name="Lombard V."/>
            <person name="Magnuson J."/>
            <person name="Maillard F."/>
            <person name="Murat C."/>
            <person name="Nolan M."/>
            <person name="Ohm R.A."/>
            <person name="Pangilinan J."/>
            <person name="Pereira M.F."/>
            <person name="Perotto S."/>
            <person name="Peter M."/>
            <person name="Pfister S."/>
            <person name="Riley R."/>
            <person name="Sitrit Y."/>
            <person name="Stielow J.B."/>
            <person name="Szollosi G."/>
            <person name="Zifcakova L."/>
            <person name="Stursova M."/>
            <person name="Spatafora J.W."/>
            <person name="Tedersoo L."/>
            <person name="Vaario L.M."/>
            <person name="Yamada A."/>
            <person name="Yan M."/>
            <person name="Wang P."/>
            <person name="Xu J."/>
            <person name="Bruns T."/>
            <person name="Baldrian P."/>
            <person name="Vilgalys R."/>
            <person name="Dunand C."/>
            <person name="Henrissat B."/>
            <person name="Grigoriev I.V."/>
            <person name="Hibbett D."/>
            <person name="Nagy L.G."/>
            <person name="Martin F.M."/>
        </authorList>
    </citation>
    <scope>NUCLEOTIDE SEQUENCE</scope>
    <source>
        <strain evidence="12">UP504</strain>
    </source>
</reference>